<dbReference type="Proteomes" id="UP000186058">
    <property type="component" value="Unassembled WGS sequence"/>
</dbReference>
<protein>
    <recommendedName>
        <fullName evidence="3">DUF4304 domain-containing protein</fullName>
    </recommendedName>
</protein>
<evidence type="ECO:0000313" key="2">
    <source>
        <dbReference type="Proteomes" id="UP000186058"/>
    </source>
</evidence>
<organism evidence="1 2">
    <name type="scientific">Paenibacillus helianthi</name>
    <dbReference type="NCBI Taxonomy" id="1349432"/>
    <lineage>
        <taxon>Bacteria</taxon>
        <taxon>Bacillati</taxon>
        <taxon>Bacillota</taxon>
        <taxon>Bacilli</taxon>
        <taxon>Bacillales</taxon>
        <taxon>Paenibacillaceae</taxon>
        <taxon>Paenibacillus</taxon>
    </lineage>
</organism>
<evidence type="ECO:0008006" key="3">
    <source>
        <dbReference type="Google" id="ProtNLM"/>
    </source>
</evidence>
<keyword evidence="2" id="KW-1185">Reference proteome</keyword>
<dbReference type="RefSeq" id="WP_074108238.1">
    <property type="nucleotide sequence ID" value="NZ_LVWI01000050.1"/>
</dbReference>
<reference evidence="1 2" key="1">
    <citation type="submission" date="2016-03" db="EMBL/GenBank/DDBJ databases">
        <authorList>
            <person name="Sant'Anna F.H."/>
            <person name="Ambrosini A."/>
            <person name="Souza R."/>
            <person name="Bach E."/>
            <person name="Fernandes G."/>
            <person name="Balsanelli E."/>
            <person name="Baura V.A."/>
            <person name="Souza E.M."/>
            <person name="Passaglia L."/>
        </authorList>
    </citation>
    <scope>NUCLEOTIDE SEQUENCE [LARGE SCALE GENOMIC DNA]</scope>
    <source>
        <strain evidence="1 2">P26E</strain>
    </source>
</reference>
<evidence type="ECO:0000313" key="1">
    <source>
        <dbReference type="EMBL" id="OKP84835.1"/>
    </source>
</evidence>
<dbReference type="EMBL" id="LVWI01000050">
    <property type="protein sequence ID" value="OKP84835.1"/>
    <property type="molecule type" value="Genomic_DNA"/>
</dbReference>
<gene>
    <name evidence="1" type="ORF">A3844_18805</name>
</gene>
<accession>A0ABX3EL45</accession>
<name>A0ABX3EL45_9BACL</name>
<sequence length="134" mass="15664">MAKLQDHYDTNKFLNMEFICRDNRPDQGCSFKITNFEHGSVIASDIGWTNATLNKFIEMLTNFPMPSYKGYFSHYDESFEWKWEQQSETELYQLSIFVSGKVFSYGASIKDLQEFGTQVSQETENAPNFDSRTF</sequence>
<proteinExistence type="predicted"/>
<comment type="caution">
    <text evidence="1">The sequence shown here is derived from an EMBL/GenBank/DDBJ whole genome shotgun (WGS) entry which is preliminary data.</text>
</comment>